<evidence type="ECO:0000313" key="3">
    <source>
        <dbReference type="EMBL" id="RYB97464.1"/>
    </source>
</evidence>
<dbReference type="OrthoDB" id="3748691at2"/>
<evidence type="ECO:0000256" key="1">
    <source>
        <dbReference type="SAM" id="MobiDB-lite"/>
    </source>
</evidence>
<reference evidence="3 4" key="1">
    <citation type="submission" date="2019-01" db="EMBL/GenBank/DDBJ databases">
        <title>Novel species of Nocardioides.</title>
        <authorList>
            <person name="Liu Q."/>
            <person name="Xin Y.-H."/>
        </authorList>
    </citation>
    <scope>NUCLEOTIDE SEQUENCE [LARGE SCALE GENOMIC DNA]</scope>
    <source>
        <strain evidence="3 4">CGMCC 4.6875</strain>
    </source>
</reference>
<comment type="caution">
    <text evidence="3">The sequence shown here is derived from an EMBL/GenBank/DDBJ whole genome shotgun (WGS) entry which is preliminary data.</text>
</comment>
<proteinExistence type="predicted"/>
<keyword evidence="4" id="KW-1185">Reference proteome</keyword>
<evidence type="ECO:0000313" key="4">
    <source>
        <dbReference type="Proteomes" id="UP000293291"/>
    </source>
</evidence>
<protein>
    <recommendedName>
        <fullName evidence="5">EfeO-type cupredoxin-like domain-containing protein</fullName>
    </recommendedName>
</protein>
<gene>
    <name evidence="3" type="ORF">EUA07_19855</name>
</gene>
<dbReference type="AlphaFoldDB" id="A0A4Q2S9V0"/>
<keyword evidence="2" id="KW-0732">Signal</keyword>
<dbReference type="EMBL" id="SDWU01000029">
    <property type="protein sequence ID" value="RYB97464.1"/>
    <property type="molecule type" value="Genomic_DNA"/>
</dbReference>
<sequence length="158" mass="16481">MGFWQSPAPPKELPVSGRVLARLAPVVLVLAAALSACGGDGDTDPPATSQSPSADGDTDPSATSQSPSTDDDTVAVTVTREGDSFTPNGERVELGVDQTLVLTIDADEAGELHVHSTPEQDISYEAGASEHEITIDRPGVVEVESHDPDLIVLQLEVR</sequence>
<feature type="signal peptide" evidence="2">
    <location>
        <begin position="1"/>
        <end position="38"/>
    </location>
</feature>
<evidence type="ECO:0008006" key="5">
    <source>
        <dbReference type="Google" id="ProtNLM"/>
    </source>
</evidence>
<feature type="region of interest" description="Disordered" evidence="1">
    <location>
        <begin position="36"/>
        <end position="74"/>
    </location>
</feature>
<accession>A0A4Q2S9V0</accession>
<dbReference type="Proteomes" id="UP000293291">
    <property type="component" value="Unassembled WGS sequence"/>
</dbReference>
<organism evidence="3 4">
    <name type="scientific">Nocardioides ganghwensis</name>
    <dbReference type="NCBI Taxonomy" id="252230"/>
    <lineage>
        <taxon>Bacteria</taxon>
        <taxon>Bacillati</taxon>
        <taxon>Actinomycetota</taxon>
        <taxon>Actinomycetes</taxon>
        <taxon>Propionibacteriales</taxon>
        <taxon>Nocardioidaceae</taxon>
        <taxon>Nocardioides</taxon>
    </lineage>
</organism>
<name>A0A4Q2S9V0_9ACTN</name>
<evidence type="ECO:0000256" key="2">
    <source>
        <dbReference type="SAM" id="SignalP"/>
    </source>
</evidence>
<feature type="chain" id="PRO_5039094139" description="EfeO-type cupredoxin-like domain-containing protein" evidence="2">
    <location>
        <begin position="39"/>
        <end position="158"/>
    </location>
</feature>